<name>A0AA38CB01_TAXCH</name>
<gene>
    <name evidence="3" type="ORF">KI387_040811</name>
</gene>
<dbReference type="PANTHER" id="PTHR47926">
    <property type="entry name" value="PENTATRICOPEPTIDE REPEAT-CONTAINING PROTEIN"/>
    <property type="match status" value="1"/>
</dbReference>
<dbReference type="Gene3D" id="1.25.40.10">
    <property type="entry name" value="Tetratricopeptide repeat domain"/>
    <property type="match status" value="1"/>
</dbReference>
<keyword evidence="1" id="KW-0677">Repeat</keyword>
<dbReference type="Pfam" id="PF01535">
    <property type="entry name" value="PPR"/>
    <property type="match status" value="2"/>
</dbReference>
<dbReference type="InterPro" id="IPR046960">
    <property type="entry name" value="PPR_At4g14850-like_plant"/>
</dbReference>
<dbReference type="NCBIfam" id="TIGR00756">
    <property type="entry name" value="PPR"/>
    <property type="match status" value="1"/>
</dbReference>
<dbReference type="PROSITE" id="PS51375">
    <property type="entry name" value="PPR"/>
    <property type="match status" value="1"/>
</dbReference>
<evidence type="ECO:0000313" key="4">
    <source>
        <dbReference type="Proteomes" id="UP000824469"/>
    </source>
</evidence>
<protein>
    <recommendedName>
        <fullName evidence="5">Pentatricopeptide repeat-containing protein</fullName>
    </recommendedName>
</protein>
<dbReference type="Proteomes" id="UP000824469">
    <property type="component" value="Unassembled WGS sequence"/>
</dbReference>
<sequence length="76" mass="8466">MHKSGVLDEALILFNKMPQRDVVSWTAIIAGCAQNGHAEKALEIYKQMQLAGDTSETHQPLSASSQLVPNLEFWNR</sequence>
<comment type="caution">
    <text evidence="3">The sequence shown here is derived from an EMBL/GenBank/DDBJ whole genome shotgun (WGS) entry which is preliminary data.</text>
</comment>
<dbReference type="GO" id="GO:0003723">
    <property type="term" value="F:RNA binding"/>
    <property type="evidence" value="ECO:0007669"/>
    <property type="project" value="InterPro"/>
</dbReference>
<dbReference type="InterPro" id="IPR002885">
    <property type="entry name" value="PPR_rpt"/>
</dbReference>
<evidence type="ECO:0000313" key="3">
    <source>
        <dbReference type="EMBL" id="KAH9293984.1"/>
    </source>
</evidence>
<reference evidence="3 4" key="1">
    <citation type="journal article" date="2021" name="Nat. Plants">
        <title>The Taxus genome provides insights into paclitaxel biosynthesis.</title>
        <authorList>
            <person name="Xiong X."/>
            <person name="Gou J."/>
            <person name="Liao Q."/>
            <person name="Li Y."/>
            <person name="Zhou Q."/>
            <person name="Bi G."/>
            <person name="Li C."/>
            <person name="Du R."/>
            <person name="Wang X."/>
            <person name="Sun T."/>
            <person name="Guo L."/>
            <person name="Liang H."/>
            <person name="Lu P."/>
            <person name="Wu Y."/>
            <person name="Zhang Z."/>
            <person name="Ro D.K."/>
            <person name="Shang Y."/>
            <person name="Huang S."/>
            <person name="Yan J."/>
        </authorList>
    </citation>
    <scope>NUCLEOTIDE SEQUENCE [LARGE SCALE GENOMIC DNA]</scope>
    <source>
        <strain evidence="3">Ta-2019</strain>
    </source>
</reference>
<feature type="non-terminal residue" evidence="3">
    <location>
        <position position="76"/>
    </location>
</feature>
<evidence type="ECO:0008006" key="5">
    <source>
        <dbReference type="Google" id="ProtNLM"/>
    </source>
</evidence>
<dbReference type="GO" id="GO:0009451">
    <property type="term" value="P:RNA modification"/>
    <property type="evidence" value="ECO:0007669"/>
    <property type="project" value="InterPro"/>
</dbReference>
<dbReference type="PROSITE" id="PS51257">
    <property type="entry name" value="PROKAR_LIPOPROTEIN"/>
    <property type="match status" value="1"/>
</dbReference>
<evidence type="ECO:0000256" key="2">
    <source>
        <dbReference type="PROSITE-ProRule" id="PRU00708"/>
    </source>
</evidence>
<dbReference type="InterPro" id="IPR011990">
    <property type="entry name" value="TPR-like_helical_dom_sf"/>
</dbReference>
<dbReference type="EMBL" id="JAHRHJ020000528">
    <property type="protein sequence ID" value="KAH9293984.1"/>
    <property type="molecule type" value="Genomic_DNA"/>
</dbReference>
<evidence type="ECO:0000256" key="1">
    <source>
        <dbReference type="ARBA" id="ARBA00022737"/>
    </source>
</evidence>
<keyword evidence="4" id="KW-1185">Reference proteome</keyword>
<organism evidence="3 4">
    <name type="scientific">Taxus chinensis</name>
    <name type="common">Chinese yew</name>
    <name type="synonym">Taxus wallichiana var. chinensis</name>
    <dbReference type="NCBI Taxonomy" id="29808"/>
    <lineage>
        <taxon>Eukaryota</taxon>
        <taxon>Viridiplantae</taxon>
        <taxon>Streptophyta</taxon>
        <taxon>Embryophyta</taxon>
        <taxon>Tracheophyta</taxon>
        <taxon>Spermatophyta</taxon>
        <taxon>Pinopsida</taxon>
        <taxon>Pinidae</taxon>
        <taxon>Conifers II</taxon>
        <taxon>Cupressales</taxon>
        <taxon>Taxaceae</taxon>
        <taxon>Taxus</taxon>
    </lineage>
</organism>
<proteinExistence type="predicted"/>
<feature type="repeat" description="PPR" evidence="2">
    <location>
        <begin position="21"/>
        <end position="55"/>
    </location>
</feature>
<accession>A0AA38CB01</accession>
<dbReference type="AlphaFoldDB" id="A0AA38CB01"/>